<feature type="domain" description="FAD dependent oxidoreductase" evidence="2">
    <location>
        <begin position="27"/>
        <end position="387"/>
    </location>
</feature>
<reference evidence="3 4" key="1">
    <citation type="submission" date="2017-05" db="EMBL/GenBank/DDBJ databases">
        <title>Whole genome sequence of Pseudomonas putida isolate 1312 commercialized as a biostimulant.</title>
        <authorList>
            <person name="Crovadore J."/>
            <person name="Blanc P."/>
            <person name="Chablais R."/>
            <person name="Cochard B."/>
            <person name="Grizard D."/>
            <person name="Lefort F."/>
        </authorList>
    </citation>
    <scope>NUCLEOTIDE SEQUENCE [LARGE SCALE GENOMIC DNA]</scope>
    <source>
        <strain evidence="3 4">1312</strain>
    </source>
</reference>
<organism evidence="3 4">
    <name type="scientific">Pseudomonas putida</name>
    <name type="common">Arthrobacter siderocapsulatus</name>
    <dbReference type="NCBI Taxonomy" id="303"/>
    <lineage>
        <taxon>Bacteria</taxon>
        <taxon>Pseudomonadati</taxon>
        <taxon>Pseudomonadota</taxon>
        <taxon>Gammaproteobacteria</taxon>
        <taxon>Pseudomonadales</taxon>
        <taxon>Pseudomonadaceae</taxon>
        <taxon>Pseudomonas</taxon>
    </lineage>
</organism>
<dbReference type="EMBL" id="NFSB01000083">
    <property type="protein sequence ID" value="OUM28946.1"/>
    <property type="molecule type" value="Genomic_DNA"/>
</dbReference>
<dbReference type="GO" id="GO:0016491">
    <property type="term" value="F:oxidoreductase activity"/>
    <property type="evidence" value="ECO:0007669"/>
    <property type="project" value="UniProtKB-KW"/>
</dbReference>
<protein>
    <submittedName>
        <fullName evidence="3">FAD-dependent oxidoreductase</fullName>
    </submittedName>
</protein>
<gene>
    <name evidence="3" type="ORF">B8W72_20140</name>
</gene>
<evidence type="ECO:0000313" key="4">
    <source>
        <dbReference type="Proteomes" id="UP000196082"/>
    </source>
</evidence>
<dbReference type="InterPro" id="IPR006076">
    <property type="entry name" value="FAD-dep_OxRdtase"/>
</dbReference>
<comment type="caution">
    <text evidence="3">The sequence shown here is derived from an EMBL/GenBank/DDBJ whole genome shotgun (WGS) entry which is preliminary data.</text>
</comment>
<dbReference type="RefSeq" id="WP_086977521.1">
    <property type="nucleotide sequence ID" value="NZ_NFSB01000083.1"/>
</dbReference>
<dbReference type="Pfam" id="PF01266">
    <property type="entry name" value="DAO"/>
    <property type="match status" value="1"/>
</dbReference>
<keyword evidence="1" id="KW-0560">Oxidoreductase</keyword>
<dbReference type="InterPro" id="IPR036188">
    <property type="entry name" value="FAD/NAD-bd_sf"/>
</dbReference>
<accession>A0A1Y3KSU9</accession>
<evidence type="ECO:0000313" key="3">
    <source>
        <dbReference type="EMBL" id="OUM28946.1"/>
    </source>
</evidence>
<dbReference type="Gene3D" id="3.30.9.10">
    <property type="entry name" value="D-Amino Acid Oxidase, subunit A, domain 2"/>
    <property type="match status" value="1"/>
</dbReference>
<evidence type="ECO:0000259" key="2">
    <source>
        <dbReference type="Pfam" id="PF01266"/>
    </source>
</evidence>
<name>A0A1Y3KSU9_PSEPU</name>
<dbReference type="Proteomes" id="UP000196082">
    <property type="component" value="Unassembled WGS sequence"/>
</dbReference>
<proteinExistence type="predicted"/>
<dbReference type="SUPFAM" id="SSF51905">
    <property type="entry name" value="FAD/NAD(P)-binding domain"/>
    <property type="match status" value="1"/>
</dbReference>
<dbReference type="AlphaFoldDB" id="A0A1Y3KSU9"/>
<dbReference type="PANTHER" id="PTHR13847:SF281">
    <property type="entry name" value="FAD DEPENDENT OXIDOREDUCTASE DOMAIN-CONTAINING PROTEIN"/>
    <property type="match status" value="1"/>
</dbReference>
<dbReference type="GO" id="GO:0005737">
    <property type="term" value="C:cytoplasm"/>
    <property type="evidence" value="ECO:0007669"/>
    <property type="project" value="TreeGrafter"/>
</dbReference>
<dbReference type="PANTHER" id="PTHR13847">
    <property type="entry name" value="SARCOSINE DEHYDROGENASE-RELATED"/>
    <property type="match status" value="1"/>
</dbReference>
<dbReference type="Gene3D" id="3.50.50.60">
    <property type="entry name" value="FAD/NAD(P)-binding domain"/>
    <property type="match status" value="1"/>
</dbReference>
<evidence type="ECO:0000256" key="1">
    <source>
        <dbReference type="ARBA" id="ARBA00023002"/>
    </source>
</evidence>
<sequence length="433" mass="46843">MNNHCGWIALAGEAPQRPRLQGTHKADWLIIGGGITGLCAAHALARRFPSQRIVLLERQRVAQGASARNSGFVVSHELPGAGELIGTAGFSGYQVASRIGVAAGNEVRQQIQALAIDCELSDHGYHFAVHEPAHLQQAEQALETLRAVGAQASYHEGEALQRRLGTAFYSRAIHCAGGNGLMQPARYVKGLADGLPEQVDVFEQSAVTDLRRRPGKGWTARTEAGEVEARQVLACVGAFLPRVGLKRSGTFPLELSASITRPLTGAHWQQLFDEQGWGVLSTLPGGCTLRLLPGRRLLIRNTVEYRQHDIDNRGLAVRQGAHLQGLQKRFPGITAQDLQYTWTGHLSGTRTGEPYFARIADGLHAVAGCNGSGVARGTLWGRLLVEMALGIDSPLLGDVLAQAGPGYLPPRPFFDLGAKVRMAWEVRRARLER</sequence>